<dbReference type="RefSeq" id="WP_243068774.1">
    <property type="nucleotide sequence ID" value="NZ_JAIVFK010000023.1"/>
</dbReference>
<dbReference type="Pfam" id="PF01649">
    <property type="entry name" value="Ribosomal_S20p"/>
    <property type="match status" value="1"/>
</dbReference>
<evidence type="ECO:0000313" key="10">
    <source>
        <dbReference type="Proteomes" id="UP001139104"/>
    </source>
</evidence>
<evidence type="ECO:0000256" key="4">
    <source>
        <dbReference type="ARBA" id="ARBA00022884"/>
    </source>
</evidence>
<keyword evidence="4 8" id="KW-0694">RNA-binding</keyword>
<sequence>MANTKSAKKAVRQIARRTAINRQRRSKMRTFIRKVEEAISTGDQSAAKSALAAAEPILMRAAQKGIVHKNNASRKVSRLSSRVAALGKQA</sequence>
<accession>A0ABS9Z2Y6</accession>
<name>A0ABS9Z2Y6_9HYPH</name>
<keyword evidence="5 8" id="KW-0689">Ribosomal protein</keyword>
<dbReference type="InterPro" id="IPR036510">
    <property type="entry name" value="Ribosomal_bS20_sf"/>
</dbReference>
<reference evidence="9" key="1">
    <citation type="journal article" date="2022" name="ISME J.">
        <title>Identification of active gaseous-alkane degraders at natural gas seeps.</title>
        <authorList>
            <person name="Farhan Ul Haque M."/>
            <person name="Hernandez M."/>
            <person name="Crombie A.T."/>
            <person name="Murrell J.C."/>
        </authorList>
    </citation>
    <scope>NUCLEOTIDE SEQUENCE</scope>
    <source>
        <strain evidence="9">PC2</strain>
    </source>
</reference>
<dbReference type="PANTHER" id="PTHR33398">
    <property type="entry name" value="30S RIBOSOMAL PROTEIN S20"/>
    <property type="match status" value="1"/>
</dbReference>
<dbReference type="InterPro" id="IPR002583">
    <property type="entry name" value="Ribosomal_bS20"/>
</dbReference>
<comment type="function">
    <text evidence="1 8">Binds directly to 16S ribosomal RNA.</text>
</comment>
<dbReference type="NCBIfam" id="TIGR00029">
    <property type="entry name" value="S20"/>
    <property type="match status" value="1"/>
</dbReference>
<keyword evidence="3 8" id="KW-0699">rRNA-binding</keyword>
<proteinExistence type="inferred from homology"/>
<dbReference type="Proteomes" id="UP001139104">
    <property type="component" value="Unassembled WGS sequence"/>
</dbReference>
<organism evidence="9 10">
    <name type="scientific">Candidatus Rhodoblastus alkanivorans</name>
    <dbReference type="NCBI Taxonomy" id="2954117"/>
    <lineage>
        <taxon>Bacteria</taxon>
        <taxon>Pseudomonadati</taxon>
        <taxon>Pseudomonadota</taxon>
        <taxon>Alphaproteobacteria</taxon>
        <taxon>Hyphomicrobiales</taxon>
        <taxon>Rhodoblastaceae</taxon>
        <taxon>Rhodoblastus</taxon>
    </lineage>
</organism>
<gene>
    <name evidence="8 9" type="primary">rpsT</name>
    <name evidence="9" type="ORF">K2U94_01395</name>
</gene>
<comment type="similarity">
    <text evidence="2 8">Belongs to the bacterial ribosomal protein bS20 family.</text>
</comment>
<evidence type="ECO:0000256" key="1">
    <source>
        <dbReference type="ARBA" id="ARBA00003134"/>
    </source>
</evidence>
<evidence type="ECO:0000256" key="5">
    <source>
        <dbReference type="ARBA" id="ARBA00022980"/>
    </source>
</evidence>
<comment type="caution">
    <text evidence="9">The sequence shown here is derived from an EMBL/GenBank/DDBJ whole genome shotgun (WGS) entry which is preliminary data.</text>
</comment>
<evidence type="ECO:0000256" key="6">
    <source>
        <dbReference type="ARBA" id="ARBA00023274"/>
    </source>
</evidence>
<keyword evidence="6 8" id="KW-0687">Ribonucleoprotein</keyword>
<evidence type="ECO:0000256" key="2">
    <source>
        <dbReference type="ARBA" id="ARBA00007634"/>
    </source>
</evidence>
<dbReference type="SUPFAM" id="SSF46992">
    <property type="entry name" value="Ribosomal protein S20"/>
    <property type="match status" value="1"/>
</dbReference>
<evidence type="ECO:0000256" key="8">
    <source>
        <dbReference type="HAMAP-Rule" id="MF_00500"/>
    </source>
</evidence>
<evidence type="ECO:0000256" key="3">
    <source>
        <dbReference type="ARBA" id="ARBA00022730"/>
    </source>
</evidence>
<dbReference type="PANTHER" id="PTHR33398:SF1">
    <property type="entry name" value="SMALL RIBOSOMAL SUBUNIT PROTEIN BS20C"/>
    <property type="match status" value="1"/>
</dbReference>
<evidence type="ECO:0000256" key="7">
    <source>
        <dbReference type="ARBA" id="ARBA00035136"/>
    </source>
</evidence>
<keyword evidence="10" id="KW-1185">Reference proteome</keyword>
<dbReference type="EMBL" id="JAIVFP010000001">
    <property type="protein sequence ID" value="MCI4681436.1"/>
    <property type="molecule type" value="Genomic_DNA"/>
</dbReference>
<protein>
    <recommendedName>
        <fullName evidence="7 8">Small ribosomal subunit protein bS20</fullName>
    </recommendedName>
</protein>
<dbReference type="GO" id="GO:0005840">
    <property type="term" value="C:ribosome"/>
    <property type="evidence" value="ECO:0007669"/>
    <property type="project" value="UniProtKB-KW"/>
</dbReference>
<dbReference type="Gene3D" id="1.20.58.110">
    <property type="entry name" value="Ribosomal protein S20"/>
    <property type="match status" value="1"/>
</dbReference>
<dbReference type="HAMAP" id="MF_00500">
    <property type="entry name" value="Ribosomal_bS20"/>
    <property type="match status" value="1"/>
</dbReference>
<evidence type="ECO:0000313" key="9">
    <source>
        <dbReference type="EMBL" id="MCI4681436.1"/>
    </source>
</evidence>